<feature type="compositionally biased region" description="Acidic residues" evidence="1">
    <location>
        <begin position="22"/>
        <end position="37"/>
    </location>
</feature>
<evidence type="ECO:0000256" key="1">
    <source>
        <dbReference type="SAM" id="MobiDB-lite"/>
    </source>
</evidence>
<evidence type="ECO:0000313" key="4">
    <source>
        <dbReference type="Proteomes" id="UP000274131"/>
    </source>
</evidence>
<keyword evidence="2" id="KW-0472">Membrane</keyword>
<keyword evidence="2" id="KW-0812">Transmembrane</keyword>
<feature type="region of interest" description="Disordered" evidence="1">
    <location>
        <begin position="22"/>
        <end position="50"/>
    </location>
</feature>
<proteinExistence type="predicted"/>
<keyword evidence="2" id="KW-1133">Transmembrane helix</keyword>
<reference evidence="3 4" key="2">
    <citation type="submission" date="2018-10" db="EMBL/GenBank/DDBJ databases">
        <authorList>
            <consortium name="Pathogen Informatics"/>
        </authorList>
    </citation>
    <scope>NUCLEOTIDE SEQUENCE [LARGE SCALE GENOMIC DNA]</scope>
</reference>
<accession>A0A0N4V3D7</accession>
<name>A0A0N4V3D7_ENTVE</name>
<sequence length="124" mass="13436">MCVTTERTFDISYAVVVAVDSEDDDGDVGDVGGDDNDGGGGGDGDDGGQILGGDFETFQSIESCETVAKIATKFHSSYWYCRKKIKDVSCLFLLNIFIWVALGLMELTFLENLQLFAAVLLVMD</sequence>
<gene>
    <name evidence="3" type="ORF">EVEC_LOCUS4267</name>
</gene>
<dbReference type="WBParaSite" id="EVEC_0000455901-mRNA-1">
    <property type="protein sequence ID" value="EVEC_0000455901-mRNA-1"/>
    <property type="gene ID" value="EVEC_0000455901"/>
</dbReference>
<keyword evidence="4" id="KW-1185">Reference proteome</keyword>
<reference evidence="5" key="1">
    <citation type="submission" date="2017-02" db="UniProtKB">
        <authorList>
            <consortium name="WormBaseParasite"/>
        </authorList>
    </citation>
    <scope>IDENTIFICATION</scope>
</reference>
<dbReference type="Proteomes" id="UP000274131">
    <property type="component" value="Unassembled WGS sequence"/>
</dbReference>
<feature type="compositionally biased region" description="Gly residues" evidence="1">
    <location>
        <begin position="38"/>
        <end position="50"/>
    </location>
</feature>
<protein>
    <submittedName>
        <fullName evidence="3 5">Uncharacterized protein</fullName>
    </submittedName>
</protein>
<feature type="transmembrane region" description="Helical" evidence="2">
    <location>
        <begin position="90"/>
        <end position="110"/>
    </location>
</feature>
<organism evidence="5">
    <name type="scientific">Enterobius vermicularis</name>
    <name type="common">Human pinworm</name>
    <dbReference type="NCBI Taxonomy" id="51028"/>
    <lineage>
        <taxon>Eukaryota</taxon>
        <taxon>Metazoa</taxon>
        <taxon>Ecdysozoa</taxon>
        <taxon>Nematoda</taxon>
        <taxon>Chromadorea</taxon>
        <taxon>Rhabditida</taxon>
        <taxon>Spirurina</taxon>
        <taxon>Oxyuridomorpha</taxon>
        <taxon>Oxyuroidea</taxon>
        <taxon>Oxyuridae</taxon>
        <taxon>Enterobius</taxon>
    </lineage>
</organism>
<dbReference type="AlphaFoldDB" id="A0A0N4V3D7"/>
<evidence type="ECO:0000313" key="3">
    <source>
        <dbReference type="EMBL" id="VDD89516.1"/>
    </source>
</evidence>
<dbReference type="EMBL" id="UXUI01007810">
    <property type="protein sequence ID" value="VDD89516.1"/>
    <property type="molecule type" value="Genomic_DNA"/>
</dbReference>
<evidence type="ECO:0000313" key="5">
    <source>
        <dbReference type="WBParaSite" id="EVEC_0000455901-mRNA-1"/>
    </source>
</evidence>
<evidence type="ECO:0000256" key="2">
    <source>
        <dbReference type="SAM" id="Phobius"/>
    </source>
</evidence>